<feature type="region of interest" description="Disordered" evidence="1">
    <location>
        <begin position="860"/>
        <end position="945"/>
    </location>
</feature>
<name>A0AAN7AJU7_9PEZI</name>
<evidence type="ECO:0000313" key="2">
    <source>
        <dbReference type="EMBL" id="KAK4189848.1"/>
    </source>
</evidence>
<feature type="compositionally biased region" description="Polar residues" evidence="1">
    <location>
        <begin position="349"/>
        <end position="371"/>
    </location>
</feature>
<feature type="compositionally biased region" description="Basic and acidic residues" evidence="1">
    <location>
        <begin position="222"/>
        <end position="231"/>
    </location>
</feature>
<feature type="compositionally biased region" description="Low complexity" evidence="1">
    <location>
        <begin position="765"/>
        <end position="781"/>
    </location>
</feature>
<feature type="region of interest" description="Disordered" evidence="1">
    <location>
        <begin position="75"/>
        <end position="260"/>
    </location>
</feature>
<comment type="caution">
    <text evidence="2">The sequence shown here is derived from an EMBL/GenBank/DDBJ whole genome shotgun (WGS) entry which is preliminary data.</text>
</comment>
<evidence type="ECO:0000313" key="3">
    <source>
        <dbReference type="Proteomes" id="UP001302126"/>
    </source>
</evidence>
<sequence length="1123" mass="121791">MTVFCCCTSSRSSKTRPSAPKKSETVLPSPPPPARLSGPLSLNPVIPVSAETSPRSLSSLQPSVPANISPMEAIELGQLVVEDSDTEDEPDPAPHNKSSSTLQLVRTRIRRHLSQDELSRRKARSAVGCSEEEIQRRAELKRLMHKRIQEELRSEESPQESSPSEVSSGHRRPLPVLEHLPGGGPRDNIEFSVSEDGKPETPSMESPESGIQTSRSRPNSSNDHRAVRERSSLPQMPSSPDLVPRRYPSTRDTSSLGSWRLSYSADQLDELLGYADQGDITKEADTNRHSPASPELIAQNTASQEVHLPSHAHSLSRSHSSPARHGPHDNESPSSVTEQSPLSVWLRSQGLQSRSPSPTRFSDQEFESGTSVQEAEVVYLRRWSSVQNCAVPEAEMQRPEVVHLYDMDIHGQLATRAFNTPLESPNRSQSGRNSRVTYSGDQQNSESSVPPPSDPSSNKSAGIYKEAVLVSQDPNGMTATTSSSMYPSTGGSVYPSAGTSNLHLPGTLANHKLPAVFSLPGHKWLDTHNPYLASDSEKTSQQPTGENSRHGSMTPVTMASRVHVTSPAPSSAVTEKYRGVSDMGHVEKSIGYFHLGSGAPALIVKRFSRGADTPPPEPPKQSLLARLHLTLPRKSKSPPRTFDGPAPNIEVAPQLESEPGSPSPRKLSSVKNPRPHSWGSGTNFNSFYHPLTPILSEYEGSVDDLWRTALSDDSQRRLSGGRQHETHRRGSSFPESLSKRLQDATMLSEHDGAFSGYTGRPSTERLSPLSSTPVSPLSRSTDCGLSSIAETTETPKDSPSTRQQSPLGHHKCSSTSVPGRNLVTLPMSPSVGHKPAPRRSGYQSREIHCTVPTALGVSTETDETAMPSTASDQGHRTVRSTPSFHGKVGRAFKSRFSRLVPSRGSLSGTEAKQAERQPKTSDEVRRSTGTAGPHAATINPVACGPITGGGHVSAVHLGRTGRMRTKIPLSTRMATLLHTDGGSEPSPLPRSTTIHYLATPEPAVGSPGHKQESTTTTTTTTMTTTTTERFVTPLSSFRNSNDTSYHSCPQSRPHTDIDSVKSDSTPIYQTYSTTTHTTPTDAARFQTWSGRSRTHPLLAVQRAERTRKLDKKSTPRSSEMKAI</sequence>
<gene>
    <name evidence="2" type="ORF">QBC35DRAFT_379450</name>
</gene>
<feature type="region of interest" description="Disordered" evidence="1">
    <location>
        <begin position="417"/>
        <end position="460"/>
    </location>
</feature>
<feature type="region of interest" description="Disordered" evidence="1">
    <location>
        <begin position="1000"/>
        <end position="1022"/>
    </location>
</feature>
<feature type="compositionally biased region" description="Polar residues" evidence="1">
    <location>
        <begin position="332"/>
        <end position="342"/>
    </location>
</feature>
<reference evidence="2" key="1">
    <citation type="journal article" date="2023" name="Mol. Phylogenet. Evol.">
        <title>Genome-scale phylogeny and comparative genomics of the fungal order Sordariales.</title>
        <authorList>
            <person name="Hensen N."/>
            <person name="Bonometti L."/>
            <person name="Westerberg I."/>
            <person name="Brannstrom I.O."/>
            <person name="Guillou S."/>
            <person name="Cros-Aarteil S."/>
            <person name="Calhoun S."/>
            <person name="Haridas S."/>
            <person name="Kuo A."/>
            <person name="Mondo S."/>
            <person name="Pangilinan J."/>
            <person name="Riley R."/>
            <person name="LaButti K."/>
            <person name="Andreopoulos B."/>
            <person name="Lipzen A."/>
            <person name="Chen C."/>
            <person name="Yan M."/>
            <person name="Daum C."/>
            <person name="Ng V."/>
            <person name="Clum A."/>
            <person name="Steindorff A."/>
            <person name="Ohm R.A."/>
            <person name="Martin F."/>
            <person name="Silar P."/>
            <person name="Natvig D.O."/>
            <person name="Lalanne C."/>
            <person name="Gautier V."/>
            <person name="Ament-Velasquez S.L."/>
            <person name="Kruys A."/>
            <person name="Hutchinson M.I."/>
            <person name="Powell A.J."/>
            <person name="Barry K."/>
            <person name="Miller A.N."/>
            <person name="Grigoriev I.V."/>
            <person name="Debuchy R."/>
            <person name="Gladieux P."/>
            <person name="Hiltunen Thoren M."/>
            <person name="Johannesson H."/>
        </authorList>
    </citation>
    <scope>NUCLEOTIDE SEQUENCE</scope>
    <source>
        <strain evidence="2">PSN309</strain>
    </source>
</reference>
<feature type="compositionally biased region" description="Basic and acidic residues" evidence="1">
    <location>
        <begin position="133"/>
        <end position="156"/>
    </location>
</feature>
<reference evidence="2" key="2">
    <citation type="submission" date="2023-05" db="EMBL/GenBank/DDBJ databases">
        <authorList>
            <consortium name="Lawrence Berkeley National Laboratory"/>
            <person name="Steindorff A."/>
            <person name="Hensen N."/>
            <person name="Bonometti L."/>
            <person name="Westerberg I."/>
            <person name="Brannstrom I.O."/>
            <person name="Guillou S."/>
            <person name="Cros-Aarteil S."/>
            <person name="Calhoun S."/>
            <person name="Haridas S."/>
            <person name="Kuo A."/>
            <person name="Mondo S."/>
            <person name="Pangilinan J."/>
            <person name="Riley R."/>
            <person name="Labutti K."/>
            <person name="Andreopoulos B."/>
            <person name="Lipzen A."/>
            <person name="Chen C."/>
            <person name="Yanf M."/>
            <person name="Daum C."/>
            <person name="Ng V."/>
            <person name="Clum A."/>
            <person name="Ohm R."/>
            <person name="Martin F."/>
            <person name="Silar P."/>
            <person name="Natvig D."/>
            <person name="Lalanne C."/>
            <person name="Gautier V."/>
            <person name="Ament-Velasquez S.L."/>
            <person name="Kruys A."/>
            <person name="Hutchinson M.I."/>
            <person name="Powell A.J."/>
            <person name="Barry K."/>
            <person name="Miller A.N."/>
            <person name="Grigoriev I.V."/>
            <person name="Debuchy R."/>
            <person name="Gladieux P."/>
            <person name="Thoren M.H."/>
            <person name="Johannesson H."/>
        </authorList>
    </citation>
    <scope>NUCLEOTIDE SEQUENCE</scope>
    <source>
        <strain evidence="2">PSN309</strain>
    </source>
</reference>
<feature type="region of interest" description="Disordered" evidence="1">
    <location>
        <begin position="751"/>
        <end position="845"/>
    </location>
</feature>
<feature type="region of interest" description="Disordered" evidence="1">
    <location>
        <begin position="632"/>
        <end position="683"/>
    </location>
</feature>
<organism evidence="2 3">
    <name type="scientific">Podospora australis</name>
    <dbReference type="NCBI Taxonomy" id="1536484"/>
    <lineage>
        <taxon>Eukaryota</taxon>
        <taxon>Fungi</taxon>
        <taxon>Dikarya</taxon>
        <taxon>Ascomycota</taxon>
        <taxon>Pezizomycotina</taxon>
        <taxon>Sordariomycetes</taxon>
        <taxon>Sordariomycetidae</taxon>
        <taxon>Sordariales</taxon>
        <taxon>Podosporaceae</taxon>
        <taxon>Podospora</taxon>
    </lineage>
</organism>
<feature type="region of interest" description="Disordered" evidence="1">
    <location>
        <begin position="1099"/>
        <end position="1123"/>
    </location>
</feature>
<dbReference type="EMBL" id="MU864371">
    <property type="protein sequence ID" value="KAK4189848.1"/>
    <property type="molecule type" value="Genomic_DNA"/>
</dbReference>
<feature type="compositionally biased region" description="Low complexity" evidence="1">
    <location>
        <begin position="9"/>
        <end position="20"/>
    </location>
</feature>
<evidence type="ECO:0000256" key="1">
    <source>
        <dbReference type="SAM" id="MobiDB-lite"/>
    </source>
</evidence>
<protein>
    <submittedName>
        <fullName evidence="2">Uncharacterized protein</fullName>
    </submittedName>
</protein>
<feature type="compositionally biased region" description="Low complexity" evidence="1">
    <location>
        <begin position="307"/>
        <end position="324"/>
    </location>
</feature>
<feature type="compositionally biased region" description="Basic and acidic residues" evidence="1">
    <location>
        <begin position="279"/>
        <end position="288"/>
    </location>
</feature>
<feature type="compositionally biased region" description="Polar residues" evidence="1">
    <location>
        <begin position="539"/>
        <end position="553"/>
    </location>
</feature>
<feature type="compositionally biased region" description="Basic and acidic residues" evidence="1">
    <location>
        <begin position="912"/>
        <end position="926"/>
    </location>
</feature>
<feature type="compositionally biased region" description="Polar residues" evidence="1">
    <location>
        <begin position="417"/>
        <end position="444"/>
    </location>
</feature>
<feature type="compositionally biased region" description="Polar residues" evidence="1">
    <location>
        <begin position="1035"/>
        <end position="1052"/>
    </location>
</feature>
<feature type="compositionally biased region" description="Basic residues" evidence="1">
    <location>
        <begin position="887"/>
        <end position="896"/>
    </location>
</feature>
<feature type="region of interest" description="Disordered" evidence="1">
    <location>
        <begin position="532"/>
        <end position="553"/>
    </location>
</feature>
<feature type="region of interest" description="Disordered" evidence="1">
    <location>
        <begin position="1035"/>
        <end position="1063"/>
    </location>
</feature>
<feature type="region of interest" description="Disordered" evidence="1">
    <location>
        <begin position="714"/>
        <end position="739"/>
    </location>
</feature>
<feature type="compositionally biased region" description="Basic and acidic residues" evidence="1">
    <location>
        <begin position="1102"/>
        <end position="1123"/>
    </location>
</feature>
<dbReference type="AlphaFoldDB" id="A0AAN7AJU7"/>
<proteinExistence type="predicted"/>
<dbReference type="Proteomes" id="UP001302126">
    <property type="component" value="Unassembled WGS sequence"/>
</dbReference>
<feature type="region of interest" description="Disordered" evidence="1">
    <location>
        <begin position="279"/>
        <end position="371"/>
    </location>
</feature>
<feature type="compositionally biased region" description="Acidic residues" evidence="1">
    <location>
        <begin position="82"/>
        <end position="91"/>
    </location>
</feature>
<accession>A0AAN7AJU7</accession>
<feature type="region of interest" description="Disordered" evidence="1">
    <location>
        <begin position="1"/>
        <end position="47"/>
    </location>
</feature>
<feature type="compositionally biased region" description="Polar residues" evidence="1">
    <location>
        <begin position="788"/>
        <end position="806"/>
    </location>
</feature>
<keyword evidence="3" id="KW-1185">Reference proteome</keyword>
<feature type="compositionally biased region" description="Polar residues" evidence="1">
    <location>
        <begin position="203"/>
        <end position="221"/>
    </location>
</feature>